<dbReference type="Proteomes" id="UP000652074">
    <property type="component" value="Unassembled WGS sequence"/>
</dbReference>
<name>A0ABX1MHA2_9RHOO</name>
<keyword evidence="3" id="KW-1185">Reference proteome</keyword>
<reference evidence="2 3" key="1">
    <citation type="submission" date="2019-12" db="EMBL/GenBank/DDBJ databases">
        <title>Comparative genomics gives insights into the taxonomy of the Azoarcus-Aromatoleum group and reveals separate origins of nif in the plant-associated Azoarcus and non-plant-associated Aromatoleum sub-groups.</title>
        <authorList>
            <person name="Lafos M."/>
            <person name="Maluk M."/>
            <person name="Batista M."/>
            <person name="Junghare M."/>
            <person name="Carmona M."/>
            <person name="Faoro H."/>
            <person name="Cruz L.M."/>
            <person name="Battistoni F."/>
            <person name="De Souza E."/>
            <person name="Pedrosa F."/>
            <person name="Chen W.-M."/>
            <person name="Poole P.S."/>
            <person name="Dixon R.A."/>
            <person name="James E.K."/>
        </authorList>
    </citation>
    <scope>NUCLEOTIDE SEQUENCE [LARGE SCALE GENOMIC DNA]</scope>
    <source>
        <strain evidence="2 3">ToN1</strain>
    </source>
</reference>
<sequence>MKRSPARLSALPAVLAGIMVALGGLPAHAAEGDGELKIGGAIRARYDYKFDDDPNVSKMSFDTFRIDVNYDSSTLFGSAQYRFYGGAYPYDYTDQVGRINFPSWAWLGYKFGQDTKAVAGINQVPFGLLPYVSSTFYQSLVNVVGLEDVHNLGAKVQHKFGPLDVQVGYYPKDGGDWTGTSRDGNRYSVNVVKADSYVTGGSDNKERDLFVGRVAYKFEHGKEASSELGVSALRSTLRNEDTDDDGSRKAYALHYGGKFGALGVLAEVGRQNMSPRNPAATGNDTVTFGAYDGSFNVASKTKFYSAEVNYALPGTYGPVSGITPYLNYSVVTKDKSGYKDSQRIIAGAHFSAGPLFIYTEMRWGRNDPYTGDYVSGAAAGGEDKWKKAFYANIGYYF</sequence>
<dbReference type="RefSeq" id="WP_169204752.1">
    <property type="nucleotide sequence ID" value="NZ_CP059560.1"/>
</dbReference>
<comment type="caution">
    <text evidence="2">The sequence shown here is derived from an EMBL/GenBank/DDBJ whole genome shotgun (WGS) entry which is preliminary data.</text>
</comment>
<evidence type="ECO:0000313" key="2">
    <source>
        <dbReference type="EMBL" id="NMF87317.1"/>
    </source>
</evidence>
<organism evidence="2 3">
    <name type="scientific">Aromatoleum petrolei</name>
    <dbReference type="NCBI Taxonomy" id="76116"/>
    <lineage>
        <taxon>Bacteria</taxon>
        <taxon>Pseudomonadati</taxon>
        <taxon>Pseudomonadota</taxon>
        <taxon>Betaproteobacteria</taxon>
        <taxon>Rhodocyclales</taxon>
        <taxon>Rhodocyclaceae</taxon>
        <taxon>Aromatoleum</taxon>
    </lineage>
</organism>
<dbReference type="SUPFAM" id="SSF56935">
    <property type="entry name" value="Porins"/>
    <property type="match status" value="1"/>
</dbReference>
<keyword evidence="1" id="KW-0732">Signal</keyword>
<evidence type="ECO:0000313" key="3">
    <source>
        <dbReference type="Proteomes" id="UP000652074"/>
    </source>
</evidence>
<gene>
    <name evidence="2" type="ORF">GPA26_02370</name>
</gene>
<dbReference type="EMBL" id="WTVR01000003">
    <property type="protein sequence ID" value="NMF87317.1"/>
    <property type="molecule type" value="Genomic_DNA"/>
</dbReference>
<accession>A0ABX1MHA2</accession>
<feature type="signal peptide" evidence="1">
    <location>
        <begin position="1"/>
        <end position="29"/>
    </location>
</feature>
<protein>
    <submittedName>
        <fullName evidence="2">Uncharacterized protein</fullName>
    </submittedName>
</protein>
<evidence type="ECO:0000256" key="1">
    <source>
        <dbReference type="SAM" id="SignalP"/>
    </source>
</evidence>
<proteinExistence type="predicted"/>
<feature type="chain" id="PRO_5047504981" evidence="1">
    <location>
        <begin position="30"/>
        <end position="397"/>
    </location>
</feature>